<dbReference type="CDD" id="cd00159">
    <property type="entry name" value="RhoGAP"/>
    <property type="match status" value="1"/>
</dbReference>
<dbReference type="InterPro" id="IPR000198">
    <property type="entry name" value="RhoGAP_dom"/>
</dbReference>
<proteinExistence type="predicted"/>
<dbReference type="Pfam" id="PF00620">
    <property type="entry name" value="RhoGAP"/>
    <property type="match status" value="1"/>
</dbReference>
<dbReference type="InterPro" id="IPR042869">
    <property type="entry name" value="ARHGAP11A/B"/>
</dbReference>
<keyword evidence="3" id="KW-1185">Reference proteome</keyword>
<feature type="compositionally biased region" description="Polar residues" evidence="1">
    <location>
        <begin position="629"/>
        <end position="641"/>
    </location>
</feature>
<feature type="compositionally biased region" description="Polar residues" evidence="1">
    <location>
        <begin position="460"/>
        <end position="470"/>
    </location>
</feature>
<evidence type="ECO:0000256" key="1">
    <source>
        <dbReference type="SAM" id="MobiDB-lite"/>
    </source>
</evidence>
<dbReference type="SMART" id="SM00324">
    <property type="entry name" value="RhoGAP"/>
    <property type="match status" value="1"/>
</dbReference>
<feature type="compositionally biased region" description="Basic and acidic residues" evidence="1">
    <location>
        <begin position="748"/>
        <end position="757"/>
    </location>
</feature>
<feature type="region of interest" description="Disordered" evidence="1">
    <location>
        <begin position="911"/>
        <end position="964"/>
    </location>
</feature>
<dbReference type="InterPro" id="IPR008936">
    <property type="entry name" value="Rho_GTPase_activation_prot"/>
</dbReference>
<organism evidence="3 4">
    <name type="scientific">Mesorhabditis belari</name>
    <dbReference type="NCBI Taxonomy" id="2138241"/>
    <lineage>
        <taxon>Eukaryota</taxon>
        <taxon>Metazoa</taxon>
        <taxon>Ecdysozoa</taxon>
        <taxon>Nematoda</taxon>
        <taxon>Chromadorea</taxon>
        <taxon>Rhabditida</taxon>
        <taxon>Rhabditina</taxon>
        <taxon>Rhabditomorpha</taxon>
        <taxon>Rhabditoidea</taxon>
        <taxon>Rhabditidae</taxon>
        <taxon>Mesorhabditinae</taxon>
        <taxon>Mesorhabditis</taxon>
    </lineage>
</organism>
<feature type="region of interest" description="Disordered" evidence="1">
    <location>
        <begin position="587"/>
        <end position="757"/>
    </location>
</feature>
<evidence type="ECO:0000259" key="2">
    <source>
        <dbReference type="PROSITE" id="PS50238"/>
    </source>
</evidence>
<feature type="compositionally biased region" description="Basic and acidic residues" evidence="1">
    <location>
        <begin position="799"/>
        <end position="823"/>
    </location>
</feature>
<feature type="compositionally biased region" description="Polar residues" evidence="1">
    <location>
        <begin position="938"/>
        <end position="964"/>
    </location>
</feature>
<dbReference type="Gene3D" id="1.10.555.10">
    <property type="entry name" value="Rho GTPase activation protein"/>
    <property type="match status" value="1"/>
</dbReference>
<dbReference type="GO" id="GO:0007165">
    <property type="term" value="P:signal transduction"/>
    <property type="evidence" value="ECO:0007669"/>
    <property type="project" value="InterPro"/>
</dbReference>
<feature type="compositionally biased region" description="Basic and acidic residues" evidence="1">
    <location>
        <begin position="691"/>
        <end position="707"/>
    </location>
</feature>
<dbReference type="Proteomes" id="UP000887575">
    <property type="component" value="Unassembled WGS sequence"/>
</dbReference>
<dbReference type="SUPFAM" id="SSF48350">
    <property type="entry name" value="GTPase activation domain, GAP"/>
    <property type="match status" value="1"/>
</dbReference>
<evidence type="ECO:0000313" key="4">
    <source>
        <dbReference type="WBParaSite" id="MBELARI_LOCUS17062"/>
    </source>
</evidence>
<feature type="region of interest" description="Disordered" evidence="1">
    <location>
        <begin position="770"/>
        <end position="878"/>
    </location>
</feature>
<feature type="domain" description="Rho-GAP" evidence="2">
    <location>
        <begin position="52"/>
        <end position="267"/>
    </location>
</feature>
<feature type="compositionally biased region" description="Low complexity" evidence="1">
    <location>
        <begin position="604"/>
        <end position="613"/>
    </location>
</feature>
<dbReference type="PANTHER" id="PTHR15670:SF4">
    <property type="entry name" value="RHO GTPASE-ACTIVATING PROTEIN 11A"/>
    <property type="match status" value="1"/>
</dbReference>
<sequence length="964" mass="106256">MIISEIPYTEEYIETSCSLPKSDAIQLGALTCYNINIQVEVEKSDKHSKGMTTLTLREVPKFLVDAFNIVRSNIEKEGLFRKAGNNARINSFSKKLTAIYSGRKKIPAELNYLDVCSLIKYFLKALKIPLLYSYDLSDKLLELAKRRQAGKLISGDDVQRLFRPRGMLHKELLPEAHIGTLGFLMRELYRISLYSEKNGMTIQNLATCFGPTLFDITPRLDRENLAPKKSAGPLRVSSLSTIDEAKLTSQRAATAVAILIERATWIGLHRECYVSSQVRSASAAPLNRTPLSQMQTTAIKRVSMRPTQNDQGLVRQPSENIAPAGPNDCKFSNAVKHCARRSLDFLAQMSPKLPGRRNIRTFLRPQKSSDTLTSEEGCLSVEQISTSEEALDDFGREPARLHFAPPQQRSLNTSPMPERHEEIPQERAIEAPDVDAKSLNPEPARNEEPVRMSRRRSRTTIETPMNSVPNSPHFTLKNFLLPPPPDVPVTDVTDLPPLQTPQFTWKGVTSKVIKERPHICPPERSLSRQRSADDFELSDCYRNAIVSASSASELDVGGGFELRPSVAFISQNRRGLVRDRVCQFGGGNLSTVSSGRPSTLSNVSQQSGNGQQNKPSTTFGLTAIAPVFSQPTTPPSKVQKTSGKEVKKRLRASSAEGKKNRSGKKTNHKSQPPKPPKQSPLPAARKRKSVEKKPEIDQKPAKIEQKDYASLPPGMKPSDFKRPEGAGTDFVLDLGPPNKLKSPAPPPKELRINPSEPHRVRALEVEGGKNFATLPEGTKPTDFAQPTEAGTGFVFDMTPSEKKIENKAEKRPSTTHLQQKDRSTTPLRTATASTSQEQKPHTSGNVPKKMNALEVEGGKNMTSLPQGSKPEDFAQPTEAGTGFVLDLTPAPVKQEMALTTAYHAVIPKPIVAAPPMSQMLADPEKEKDKKDEPPTAPQKKTTPEQTFPHNSSGFNGIVSIKSST</sequence>
<dbReference type="GO" id="GO:0005096">
    <property type="term" value="F:GTPase activator activity"/>
    <property type="evidence" value="ECO:0007669"/>
    <property type="project" value="TreeGrafter"/>
</dbReference>
<dbReference type="WBParaSite" id="MBELARI_LOCUS17062">
    <property type="protein sequence ID" value="MBELARI_LOCUS17062"/>
    <property type="gene ID" value="MBELARI_LOCUS17062"/>
</dbReference>
<name>A0AAF3ESP6_9BILA</name>
<dbReference type="AlphaFoldDB" id="A0AAF3ESP6"/>
<accession>A0AAF3ESP6</accession>
<reference evidence="4" key="1">
    <citation type="submission" date="2024-02" db="UniProtKB">
        <authorList>
            <consortium name="WormBaseParasite"/>
        </authorList>
    </citation>
    <scope>IDENTIFICATION</scope>
</reference>
<feature type="compositionally biased region" description="Polar residues" evidence="1">
    <location>
        <begin position="824"/>
        <end position="845"/>
    </location>
</feature>
<feature type="region of interest" description="Disordered" evidence="1">
    <location>
        <begin position="403"/>
        <end position="470"/>
    </location>
</feature>
<dbReference type="PANTHER" id="PTHR15670">
    <property type="entry name" value="RHO GTPASE ACTIVATING PROTEIN 11A"/>
    <property type="match status" value="1"/>
</dbReference>
<evidence type="ECO:0000313" key="3">
    <source>
        <dbReference type="Proteomes" id="UP000887575"/>
    </source>
</evidence>
<dbReference type="PROSITE" id="PS50238">
    <property type="entry name" value="RHOGAP"/>
    <property type="match status" value="1"/>
</dbReference>
<feature type="compositionally biased region" description="Polar residues" evidence="1">
    <location>
        <begin position="589"/>
        <end position="603"/>
    </location>
</feature>
<feature type="compositionally biased region" description="Basic and acidic residues" evidence="1">
    <location>
        <begin position="922"/>
        <end position="933"/>
    </location>
</feature>
<feature type="compositionally biased region" description="Basic and acidic residues" evidence="1">
    <location>
        <begin position="417"/>
        <end position="436"/>
    </location>
</feature>
<protein>
    <recommendedName>
        <fullName evidence="2">Rho-GAP domain-containing protein</fullName>
    </recommendedName>
</protein>